<dbReference type="EMBL" id="RBIG01000001">
    <property type="protein sequence ID" value="RKQ72502.1"/>
    <property type="molecule type" value="Genomic_DNA"/>
</dbReference>
<protein>
    <recommendedName>
        <fullName evidence="1">Helix-turn-helix domain-containing protein</fullName>
    </recommendedName>
</protein>
<dbReference type="InterPro" id="IPR009061">
    <property type="entry name" value="DNA-bd_dom_put_sf"/>
</dbReference>
<reference evidence="2 3" key="1">
    <citation type="submission" date="2018-10" db="EMBL/GenBank/DDBJ databases">
        <title>Comparative analysis of microorganisms from saline springs in Andes Mountain Range, Colombia.</title>
        <authorList>
            <person name="Rubin E."/>
        </authorList>
    </citation>
    <scope>NUCLEOTIDE SEQUENCE [LARGE SCALE GENOMIC DNA]</scope>
    <source>
        <strain evidence="2 3">USBA 36</strain>
    </source>
</reference>
<evidence type="ECO:0000313" key="3">
    <source>
        <dbReference type="Proteomes" id="UP000277424"/>
    </source>
</evidence>
<dbReference type="RefSeq" id="WP_121216950.1">
    <property type="nucleotide sequence ID" value="NZ_RBIG01000001.1"/>
</dbReference>
<sequence>MFQHISENLARDPDYLDRLLNEDEAGRFLGFTARALQGWRFKGGGPYFVKIGGKAVRYRRRDLIAWAEENIRRHSTDGGSHHA</sequence>
<dbReference type="Pfam" id="PF12728">
    <property type="entry name" value="HTH_17"/>
    <property type="match status" value="1"/>
</dbReference>
<feature type="domain" description="Helix-turn-helix" evidence="1">
    <location>
        <begin position="20"/>
        <end position="70"/>
    </location>
</feature>
<evidence type="ECO:0000313" key="2">
    <source>
        <dbReference type="EMBL" id="RKQ72502.1"/>
    </source>
</evidence>
<gene>
    <name evidence="2" type="ORF">BCL74_0269</name>
</gene>
<dbReference type="Proteomes" id="UP000277424">
    <property type="component" value="Unassembled WGS sequence"/>
</dbReference>
<dbReference type="OrthoDB" id="7364180at2"/>
<evidence type="ECO:0000259" key="1">
    <source>
        <dbReference type="Pfam" id="PF12728"/>
    </source>
</evidence>
<dbReference type="AlphaFoldDB" id="A0A420WNK8"/>
<name>A0A420WNK8_9PROT</name>
<proteinExistence type="predicted"/>
<dbReference type="InterPro" id="IPR041657">
    <property type="entry name" value="HTH_17"/>
</dbReference>
<organism evidence="2 3">
    <name type="scientific">Oceanibaculum indicum</name>
    <dbReference type="NCBI Taxonomy" id="526216"/>
    <lineage>
        <taxon>Bacteria</taxon>
        <taxon>Pseudomonadati</taxon>
        <taxon>Pseudomonadota</taxon>
        <taxon>Alphaproteobacteria</taxon>
        <taxon>Rhodospirillales</taxon>
        <taxon>Oceanibaculaceae</taxon>
        <taxon>Oceanibaculum</taxon>
    </lineage>
</organism>
<accession>A0A420WNK8</accession>
<dbReference type="SUPFAM" id="SSF46955">
    <property type="entry name" value="Putative DNA-binding domain"/>
    <property type="match status" value="1"/>
</dbReference>
<comment type="caution">
    <text evidence="2">The sequence shown here is derived from an EMBL/GenBank/DDBJ whole genome shotgun (WGS) entry which is preliminary data.</text>
</comment>